<dbReference type="PATRIC" id="fig|186479.3.peg.1642"/>
<dbReference type="Pfam" id="PF17785">
    <property type="entry name" value="PUA_3"/>
    <property type="match status" value="1"/>
</dbReference>
<evidence type="ECO:0000256" key="4">
    <source>
        <dbReference type="ARBA" id="ARBA00022603"/>
    </source>
</evidence>
<dbReference type="InterPro" id="IPR029063">
    <property type="entry name" value="SAM-dependent_MTases_sf"/>
</dbReference>
<reference evidence="10 11" key="1">
    <citation type="submission" date="2015-09" db="EMBL/GenBank/DDBJ databases">
        <title>Draft genome sequence of Kouleothrix aurantiaca JCM 19913.</title>
        <authorList>
            <person name="Hemp J."/>
        </authorList>
    </citation>
    <scope>NUCLEOTIDE SEQUENCE [LARGE SCALE GENOMIC DNA]</scope>
    <source>
        <strain evidence="10 11">COM-B</strain>
    </source>
</reference>
<evidence type="ECO:0000256" key="2">
    <source>
        <dbReference type="ARBA" id="ARBA00022490"/>
    </source>
</evidence>
<sequence length="394" mass="42828">MATITLNPGKDRPVQQRHPWIFSGAIKGVQGYVGRGDAVDVCGADGEWLARGTWSSGSQIRVRLFTWDADEALDETLLRRRLERAIATRAWLGYAGESAACRLVYAESDGLPGLIVDRYGPYLAVQLLTQGMAARAETISRLLADLLQPRGIYERSDPDMREKESLPPGEGVLWGEPPPEQIRTEQPGGLAFLADLRAGQKTGAYLDQAHNRLRVAAYCAGQNVLDCFCYTGGFSIAAARDGAASVIAADTSAPALAMLGANADANGVAGIEPVEADVFKLLRQYRHENRQFDVIILDPPKFAHANNQIERATRGYKDINLIAMQLLRPGGVLATFSCSGLVSADLFQKVVFGAALDAHRDVQVIERLTQSPDHPVLLTFPEGEYLKGLICRVL</sequence>
<evidence type="ECO:0000256" key="5">
    <source>
        <dbReference type="ARBA" id="ARBA00022679"/>
    </source>
</evidence>
<dbReference type="InterPro" id="IPR015947">
    <property type="entry name" value="PUA-like_sf"/>
</dbReference>
<dbReference type="EMBL" id="LJCR01001396">
    <property type="protein sequence ID" value="KPV50432.1"/>
    <property type="molecule type" value="Genomic_DNA"/>
</dbReference>
<dbReference type="InterPro" id="IPR002478">
    <property type="entry name" value="PUA"/>
</dbReference>
<dbReference type="InterPro" id="IPR041532">
    <property type="entry name" value="RlmI-like_PUA"/>
</dbReference>
<keyword evidence="3" id="KW-0698">rRNA processing</keyword>
<dbReference type="GO" id="GO:0006364">
    <property type="term" value="P:rRNA processing"/>
    <property type="evidence" value="ECO:0007669"/>
    <property type="project" value="UniProtKB-KW"/>
</dbReference>
<organism evidence="10 11">
    <name type="scientific">Kouleothrix aurantiaca</name>
    <dbReference type="NCBI Taxonomy" id="186479"/>
    <lineage>
        <taxon>Bacteria</taxon>
        <taxon>Bacillati</taxon>
        <taxon>Chloroflexota</taxon>
        <taxon>Chloroflexia</taxon>
        <taxon>Chloroflexales</taxon>
        <taxon>Roseiflexineae</taxon>
        <taxon>Roseiflexaceae</taxon>
        <taxon>Kouleothrix</taxon>
    </lineage>
</organism>
<keyword evidence="4 10" id="KW-0489">Methyltransferase</keyword>
<keyword evidence="11" id="KW-1185">Reference proteome</keyword>
<keyword evidence="7" id="KW-0694">RNA-binding</keyword>
<dbReference type="GO" id="GO:0032259">
    <property type="term" value="P:methylation"/>
    <property type="evidence" value="ECO:0007669"/>
    <property type="project" value="UniProtKB-KW"/>
</dbReference>
<evidence type="ECO:0000259" key="9">
    <source>
        <dbReference type="SMART" id="SM00359"/>
    </source>
</evidence>
<dbReference type="CDD" id="cd21153">
    <property type="entry name" value="PUA_RlmI"/>
    <property type="match status" value="1"/>
</dbReference>
<dbReference type="GO" id="GO:0003723">
    <property type="term" value="F:RNA binding"/>
    <property type="evidence" value="ECO:0007669"/>
    <property type="project" value="UniProtKB-KW"/>
</dbReference>
<evidence type="ECO:0000313" key="10">
    <source>
        <dbReference type="EMBL" id="KPV50432.1"/>
    </source>
</evidence>
<dbReference type="SUPFAM" id="SSF88697">
    <property type="entry name" value="PUA domain-like"/>
    <property type="match status" value="1"/>
</dbReference>
<dbReference type="GO" id="GO:0005737">
    <property type="term" value="C:cytoplasm"/>
    <property type="evidence" value="ECO:0007669"/>
    <property type="project" value="UniProtKB-SubCell"/>
</dbReference>
<dbReference type="PANTHER" id="PTHR42873">
    <property type="entry name" value="RIBOSOMAL RNA LARGE SUBUNIT METHYLTRANSFERASE"/>
    <property type="match status" value="1"/>
</dbReference>
<dbReference type="SMART" id="SM00359">
    <property type="entry name" value="PUA"/>
    <property type="match status" value="1"/>
</dbReference>
<keyword evidence="2" id="KW-0963">Cytoplasm</keyword>
<dbReference type="Proteomes" id="UP000050509">
    <property type="component" value="Unassembled WGS sequence"/>
</dbReference>
<dbReference type="Gene3D" id="3.40.50.150">
    <property type="entry name" value="Vaccinia Virus protein VP39"/>
    <property type="match status" value="1"/>
</dbReference>
<dbReference type="PROSITE" id="PS50890">
    <property type="entry name" value="PUA"/>
    <property type="match status" value="1"/>
</dbReference>
<dbReference type="CDD" id="cd02440">
    <property type="entry name" value="AdoMet_MTases"/>
    <property type="match status" value="1"/>
</dbReference>
<accession>A0A0P9D5I8</accession>
<dbReference type="InterPro" id="IPR019614">
    <property type="entry name" value="SAM-dep_methyl-trfase"/>
</dbReference>
<proteinExistence type="inferred from homology"/>
<dbReference type="InterPro" id="IPR036974">
    <property type="entry name" value="PUA_sf"/>
</dbReference>
<comment type="subcellular location">
    <subcellularLocation>
        <location evidence="1">Cytoplasm</location>
    </subcellularLocation>
</comment>
<evidence type="ECO:0000256" key="6">
    <source>
        <dbReference type="ARBA" id="ARBA00022691"/>
    </source>
</evidence>
<dbReference type="Gene3D" id="2.30.130.10">
    <property type="entry name" value="PUA domain"/>
    <property type="match status" value="1"/>
</dbReference>
<comment type="caution">
    <text evidence="10">The sequence shown here is derived from an EMBL/GenBank/DDBJ whole genome shotgun (WGS) entry which is preliminary data.</text>
</comment>
<dbReference type="SUPFAM" id="SSF53335">
    <property type="entry name" value="S-adenosyl-L-methionine-dependent methyltransferases"/>
    <property type="match status" value="1"/>
</dbReference>
<dbReference type="GO" id="GO:0008168">
    <property type="term" value="F:methyltransferase activity"/>
    <property type="evidence" value="ECO:0007669"/>
    <property type="project" value="UniProtKB-KW"/>
</dbReference>
<keyword evidence="6" id="KW-0949">S-adenosyl-L-methionine</keyword>
<evidence type="ECO:0000256" key="1">
    <source>
        <dbReference type="ARBA" id="ARBA00004496"/>
    </source>
</evidence>
<dbReference type="Gene3D" id="3.30.750.80">
    <property type="entry name" value="RNA methyltransferase domain (HRMD) like"/>
    <property type="match status" value="1"/>
</dbReference>
<evidence type="ECO:0000256" key="3">
    <source>
        <dbReference type="ARBA" id="ARBA00022552"/>
    </source>
</evidence>
<dbReference type="CDD" id="cd11572">
    <property type="entry name" value="RlmI_M_like"/>
    <property type="match status" value="1"/>
</dbReference>
<dbReference type="Pfam" id="PF10672">
    <property type="entry name" value="Methyltrans_SAM"/>
    <property type="match status" value="1"/>
</dbReference>
<evidence type="ECO:0000256" key="8">
    <source>
        <dbReference type="ARBA" id="ARBA00038091"/>
    </source>
</evidence>
<evidence type="ECO:0000256" key="7">
    <source>
        <dbReference type="ARBA" id="ARBA00022884"/>
    </source>
</evidence>
<evidence type="ECO:0000313" key="11">
    <source>
        <dbReference type="Proteomes" id="UP000050509"/>
    </source>
</evidence>
<keyword evidence="5 10" id="KW-0808">Transferase</keyword>
<name>A0A0P9D5I8_9CHLR</name>
<feature type="domain" description="PUA" evidence="9">
    <location>
        <begin position="2"/>
        <end position="87"/>
    </location>
</feature>
<gene>
    <name evidence="10" type="ORF">SE17_26990</name>
</gene>
<comment type="similarity">
    <text evidence="8">Belongs to the methyltransferase superfamily. RlmI family.</text>
</comment>
<dbReference type="PANTHER" id="PTHR42873:SF1">
    <property type="entry name" value="S-ADENOSYLMETHIONINE-DEPENDENT METHYLTRANSFERASE DOMAIN-CONTAINING PROTEIN"/>
    <property type="match status" value="1"/>
</dbReference>
<protein>
    <submittedName>
        <fullName evidence="10">23S rRNA methyltransferase</fullName>
    </submittedName>
</protein>
<dbReference type="AlphaFoldDB" id="A0A0P9D5I8"/>